<accession>A0ABR4AK23</accession>
<feature type="region of interest" description="Disordered" evidence="1">
    <location>
        <begin position="438"/>
        <end position="575"/>
    </location>
</feature>
<reference evidence="3 4" key="1">
    <citation type="submission" date="2024-09" db="EMBL/GenBank/DDBJ databases">
        <title>Rethinking Asexuality: The Enigmatic Case of Functional Sexual Genes in Lepraria (Stereocaulaceae).</title>
        <authorList>
            <person name="Doellman M."/>
            <person name="Sun Y."/>
            <person name="Barcenas-Pena A."/>
            <person name="Lumbsch H.T."/>
            <person name="Grewe F."/>
        </authorList>
    </citation>
    <scope>NUCLEOTIDE SEQUENCE [LARGE SCALE GENOMIC DNA]</scope>
    <source>
        <strain evidence="3 4">Mercado 3170</strain>
    </source>
</reference>
<evidence type="ECO:0000259" key="2">
    <source>
        <dbReference type="Pfam" id="PF10307"/>
    </source>
</evidence>
<organism evidence="3 4">
    <name type="scientific">Stereocaulon virgatum</name>
    <dbReference type="NCBI Taxonomy" id="373712"/>
    <lineage>
        <taxon>Eukaryota</taxon>
        <taxon>Fungi</taxon>
        <taxon>Dikarya</taxon>
        <taxon>Ascomycota</taxon>
        <taxon>Pezizomycotina</taxon>
        <taxon>Lecanoromycetes</taxon>
        <taxon>OSLEUM clade</taxon>
        <taxon>Lecanoromycetidae</taxon>
        <taxon>Lecanorales</taxon>
        <taxon>Lecanorineae</taxon>
        <taxon>Stereocaulaceae</taxon>
        <taxon>Stereocaulon</taxon>
    </lineage>
</organism>
<evidence type="ECO:0000313" key="3">
    <source>
        <dbReference type="EMBL" id="KAL2045525.1"/>
    </source>
</evidence>
<feature type="compositionally biased region" description="Gly residues" evidence="1">
    <location>
        <begin position="483"/>
        <end position="493"/>
    </location>
</feature>
<dbReference type="PANTHER" id="PTHR10335">
    <property type="entry name" value="RRNA 2-O-METHYLTRANSFERASE FIBRILLARIN"/>
    <property type="match status" value="1"/>
</dbReference>
<proteinExistence type="predicted"/>
<dbReference type="Proteomes" id="UP001590950">
    <property type="component" value="Unassembled WGS sequence"/>
</dbReference>
<feature type="domain" description="Swiss Army Knife RNA repair protein HAD" evidence="2">
    <location>
        <begin position="62"/>
        <end position="268"/>
    </location>
</feature>
<feature type="compositionally biased region" description="Low complexity" evidence="1">
    <location>
        <begin position="466"/>
        <end position="482"/>
    </location>
</feature>
<dbReference type="InterPro" id="IPR018812">
    <property type="entry name" value="SAK_HAD"/>
</dbReference>
<name>A0ABR4AK23_9LECA</name>
<sequence length="575" mass="64086">MIRYRVERMTAPLMNGSLNQRKVALHTLTGLKRWSCHSRELPPVNQVKALHVYDFDNTLFMSPLPNRKLWNDHTVGFLQTQECFTNGGWWHDQRILEATGQGIEKEEPKAWAGWWNQTIVDLVELSVQQEDTLTVLLTGRAERNFAELIKRIVTSKKLAFDMICLKPEAGPSNQRFRSSMHYKQAILEDLVHTYKDADQLRIYEDRSKHTKAFKDFFEIFNRDLQAAGGAALRKPITTDVIQVADTVTTLDPVIEASEVQRMINNHNAQTKDKKMLEMKRTVYYTGYLLNSTDTAKLLTLVKTPQNMHENDVRYLSNNILITFGPAPASILNKVGGMGHIQSWQVIAFGTFENKVWAARVVPVPPISVYHTDNHVPFVLLAHHRGARPSDANRIQNWQPVSADKQYVIQTTVGEKVQLRVEPEKEGESEYDSLFDHNSKHLKRQHSPPSGPQLNHRPHGNDENRRPNGPNGNHKGGNQNQNRGRGGGGGGRGGLNSNNRGGRGGGTGRGGGGNNRGRGGGGQRGYKSLDDVGSSGGRYSGQRGEPNYDDYVPNGDGYNTAFPALANGSGGLPYGK</sequence>
<keyword evidence="4" id="KW-1185">Reference proteome</keyword>
<dbReference type="PANTHER" id="PTHR10335:SF23">
    <property type="entry name" value="OB FOLD-CONTAINING PROTEIN, NUCLEIC ACID BINDING"/>
    <property type="match status" value="1"/>
</dbReference>
<gene>
    <name evidence="3" type="ORF">N7G274_001953</name>
</gene>
<comment type="caution">
    <text evidence="3">The sequence shown here is derived from an EMBL/GenBank/DDBJ whole genome shotgun (WGS) entry which is preliminary data.</text>
</comment>
<evidence type="ECO:0000313" key="4">
    <source>
        <dbReference type="Proteomes" id="UP001590950"/>
    </source>
</evidence>
<dbReference type="EMBL" id="JBEFKJ010000006">
    <property type="protein sequence ID" value="KAL2045525.1"/>
    <property type="molecule type" value="Genomic_DNA"/>
</dbReference>
<dbReference type="Pfam" id="PF10307">
    <property type="entry name" value="HAD_SAK_1"/>
    <property type="match status" value="1"/>
</dbReference>
<protein>
    <recommendedName>
        <fullName evidence="2">Swiss Army Knife RNA repair protein HAD domain-containing protein</fullName>
    </recommendedName>
</protein>
<feature type="compositionally biased region" description="Gly residues" evidence="1">
    <location>
        <begin position="500"/>
        <end position="523"/>
    </location>
</feature>
<evidence type="ECO:0000256" key="1">
    <source>
        <dbReference type="SAM" id="MobiDB-lite"/>
    </source>
</evidence>